<dbReference type="InterPro" id="IPR036162">
    <property type="entry name" value="Resolvase-like_N_sf"/>
</dbReference>
<reference evidence="3" key="1">
    <citation type="journal article" date="2019" name="Int. J. Syst. Evol. Microbiol.">
        <title>The Global Catalogue of Microorganisms (GCM) 10K type strain sequencing project: providing services to taxonomists for standard genome sequencing and annotation.</title>
        <authorList>
            <consortium name="The Broad Institute Genomics Platform"/>
            <consortium name="The Broad Institute Genome Sequencing Center for Infectious Disease"/>
            <person name="Wu L."/>
            <person name="Ma J."/>
        </authorList>
    </citation>
    <scope>NUCLEOTIDE SEQUENCE [LARGE SCALE GENOMIC DNA]</scope>
    <source>
        <strain evidence="3">CGMCC 1.12791</strain>
    </source>
</reference>
<protein>
    <recommendedName>
        <fullName evidence="1">Resolvase/invertase-type recombinase catalytic domain-containing protein</fullName>
    </recommendedName>
</protein>
<evidence type="ECO:0000259" key="1">
    <source>
        <dbReference type="PROSITE" id="PS51736"/>
    </source>
</evidence>
<sequence>MQAGIYVRISLDVAGEGLGVQRQEELCRALVERKGWTVAEVYRDNDVSASKDRERPEYARMLADIEAGRIGAVAVYAIDRLTRKPIELEHFIDLVERHGTQLANVAGDVQLDTVQGRLTARIMGSVARAEAENIGKRVRDQKRQRAASGIPHKGRHRLYGYDDGWAVVEEEAEHVREAFRRRASELSPR</sequence>
<dbReference type="Gene3D" id="3.40.50.1390">
    <property type="entry name" value="Resolvase, N-terminal catalytic domain"/>
    <property type="match status" value="1"/>
</dbReference>
<dbReference type="InterPro" id="IPR006119">
    <property type="entry name" value="Resolv_N"/>
</dbReference>
<dbReference type="EMBL" id="BNAD01000026">
    <property type="protein sequence ID" value="GHE19435.1"/>
    <property type="molecule type" value="Genomic_DNA"/>
</dbReference>
<dbReference type="Proteomes" id="UP000597341">
    <property type="component" value="Unassembled WGS sequence"/>
</dbReference>
<proteinExistence type="predicted"/>
<feature type="domain" description="Resolvase/invertase-type recombinase catalytic" evidence="1">
    <location>
        <begin position="2"/>
        <end position="149"/>
    </location>
</feature>
<dbReference type="SMART" id="SM00857">
    <property type="entry name" value="Resolvase"/>
    <property type="match status" value="1"/>
</dbReference>
<organism evidence="2 3">
    <name type="scientific">Nocardioides flavus</name>
    <name type="common">ex Wang et al. 2016</name>
    <dbReference type="NCBI Taxonomy" id="2058780"/>
    <lineage>
        <taxon>Bacteria</taxon>
        <taxon>Bacillati</taxon>
        <taxon>Actinomycetota</taxon>
        <taxon>Actinomycetes</taxon>
        <taxon>Propionibacteriales</taxon>
        <taxon>Nocardioidaceae</taxon>
        <taxon>Nocardioides</taxon>
    </lineage>
</organism>
<name>A0ABQ3HRM5_9ACTN</name>
<dbReference type="Pfam" id="PF00239">
    <property type="entry name" value="Resolvase"/>
    <property type="match status" value="1"/>
</dbReference>
<evidence type="ECO:0000313" key="3">
    <source>
        <dbReference type="Proteomes" id="UP000597341"/>
    </source>
</evidence>
<dbReference type="RefSeq" id="WP_191281300.1">
    <property type="nucleotide sequence ID" value="NZ_BNAD01000026.1"/>
</dbReference>
<dbReference type="SUPFAM" id="SSF53041">
    <property type="entry name" value="Resolvase-like"/>
    <property type="match status" value="1"/>
</dbReference>
<gene>
    <name evidence="2" type="ORF">GCM10011376_40450</name>
</gene>
<keyword evidence="3" id="KW-1185">Reference proteome</keyword>
<comment type="caution">
    <text evidence="2">The sequence shown here is derived from an EMBL/GenBank/DDBJ whole genome shotgun (WGS) entry which is preliminary data.</text>
</comment>
<dbReference type="PANTHER" id="PTHR30461">
    <property type="entry name" value="DNA-INVERTASE FROM LAMBDOID PROPHAGE"/>
    <property type="match status" value="1"/>
</dbReference>
<accession>A0ABQ3HRM5</accession>
<dbReference type="PROSITE" id="PS51736">
    <property type="entry name" value="RECOMBINASES_3"/>
    <property type="match status" value="1"/>
</dbReference>
<dbReference type="CDD" id="cd00338">
    <property type="entry name" value="Ser_Recombinase"/>
    <property type="match status" value="1"/>
</dbReference>
<dbReference type="InterPro" id="IPR050639">
    <property type="entry name" value="SSR_resolvase"/>
</dbReference>
<dbReference type="PANTHER" id="PTHR30461:SF23">
    <property type="entry name" value="DNA RECOMBINASE-RELATED"/>
    <property type="match status" value="1"/>
</dbReference>
<evidence type="ECO:0000313" key="2">
    <source>
        <dbReference type="EMBL" id="GHE19435.1"/>
    </source>
</evidence>